<protein>
    <submittedName>
        <fullName evidence="1">Uncharacterized protein</fullName>
    </submittedName>
</protein>
<evidence type="ECO:0000313" key="1">
    <source>
        <dbReference type="EMBL" id="KYO31063.1"/>
    </source>
</evidence>
<evidence type="ECO:0000313" key="2">
    <source>
        <dbReference type="Proteomes" id="UP000050525"/>
    </source>
</evidence>
<dbReference type="AlphaFoldDB" id="A0A151N2L6"/>
<comment type="caution">
    <text evidence="1">The sequence shown here is derived from an EMBL/GenBank/DDBJ whole genome shotgun (WGS) entry which is preliminary data.</text>
</comment>
<dbReference type="Proteomes" id="UP000050525">
    <property type="component" value="Unassembled WGS sequence"/>
</dbReference>
<name>A0A151N2L6_ALLMI</name>
<dbReference type="PANTHER" id="PTHR24192:SF1">
    <property type="entry name" value="ANKYRIN REPEAT DOMAIN-CONTAINING PROTEIN 40"/>
    <property type="match status" value="1"/>
</dbReference>
<dbReference type="STRING" id="8496.A0A151N2L6"/>
<reference evidence="1 2" key="1">
    <citation type="journal article" date="2012" name="Genome Biol.">
        <title>Sequencing three crocodilian genomes to illuminate the evolution of archosaurs and amniotes.</title>
        <authorList>
            <person name="St John J.A."/>
            <person name="Braun E.L."/>
            <person name="Isberg S.R."/>
            <person name="Miles L.G."/>
            <person name="Chong A.Y."/>
            <person name="Gongora J."/>
            <person name="Dalzell P."/>
            <person name="Moran C."/>
            <person name="Bed'hom B."/>
            <person name="Abzhanov A."/>
            <person name="Burgess S.C."/>
            <person name="Cooksey A.M."/>
            <person name="Castoe T.A."/>
            <person name="Crawford N.G."/>
            <person name="Densmore L.D."/>
            <person name="Drew J.C."/>
            <person name="Edwards S.V."/>
            <person name="Faircloth B.C."/>
            <person name="Fujita M.K."/>
            <person name="Greenwold M.J."/>
            <person name="Hoffmann F.G."/>
            <person name="Howard J.M."/>
            <person name="Iguchi T."/>
            <person name="Janes D.E."/>
            <person name="Khan S.Y."/>
            <person name="Kohno S."/>
            <person name="de Koning A.J."/>
            <person name="Lance S.L."/>
            <person name="McCarthy F.M."/>
            <person name="McCormack J.E."/>
            <person name="Merchant M.E."/>
            <person name="Peterson D.G."/>
            <person name="Pollock D.D."/>
            <person name="Pourmand N."/>
            <person name="Raney B.J."/>
            <person name="Roessler K.A."/>
            <person name="Sanford J.R."/>
            <person name="Sawyer R.H."/>
            <person name="Schmidt C.J."/>
            <person name="Triplett E.W."/>
            <person name="Tuberville T.D."/>
            <person name="Venegas-Anaya M."/>
            <person name="Howard J.T."/>
            <person name="Jarvis E.D."/>
            <person name="Guillette L.J.Jr."/>
            <person name="Glenn T.C."/>
            <person name="Green R.E."/>
            <person name="Ray D.A."/>
        </authorList>
    </citation>
    <scope>NUCLEOTIDE SEQUENCE [LARGE SCALE GENOMIC DNA]</scope>
    <source>
        <strain evidence="1">KSC_2009_1</strain>
    </source>
</reference>
<keyword evidence="2" id="KW-1185">Reference proteome</keyword>
<accession>A0A151N2L6</accession>
<sequence length="129" mass="14567">MDRAGRGEEKRVFSGIRSVRRSRVQSTRGKASGGRLESGVRARSRWAWMWSCAQVVSCLLDPSADKEVPTAEGEQAVQLTSKKETGRIMGELVLQSKWKIRKLPDTLVRKDKDVARLQDFQELELVLVP</sequence>
<organism evidence="1 2">
    <name type="scientific">Alligator mississippiensis</name>
    <name type="common">American alligator</name>
    <dbReference type="NCBI Taxonomy" id="8496"/>
    <lineage>
        <taxon>Eukaryota</taxon>
        <taxon>Metazoa</taxon>
        <taxon>Chordata</taxon>
        <taxon>Craniata</taxon>
        <taxon>Vertebrata</taxon>
        <taxon>Euteleostomi</taxon>
        <taxon>Archelosauria</taxon>
        <taxon>Archosauria</taxon>
        <taxon>Crocodylia</taxon>
        <taxon>Alligatoridae</taxon>
        <taxon>Alligatorinae</taxon>
        <taxon>Alligator</taxon>
    </lineage>
</organism>
<dbReference type="EMBL" id="AKHW03004113">
    <property type="protein sequence ID" value="KYO31063.1"/>
    <property type="molecule type" value="Genomic_DNA"/>
</dbReference>
<gene>
    <name evidence="1" type="ORF">Y1Q_0016431</name>
</gene>
<dbReference type="PANTHER" id="PTHR24192">
    <property type="entry name" value="ANKYRIN REPEAT DOMAIN 40"/>
    <property type="match status" value="1"/>
</dbReference>
<proteinExistence type="predicted"/>
<dbReference type="InterPro" id="IPR039195">
    <property type="entry name" value="ANKRD40"/>
</dbReference>